<proteinExistence type="predicted"/>
<gene>
    <name evidence="1" type="ORF">GCM10022215_08460</name>
</gene>
<sequence length="137" mass="14979">MTDYTAEELVDTMIARFGRDEDTWSFTCPSCGDRATLVDFRRALAEHPRTRSGTPVAAEDIHGQECIGRTLGALNRTDESQARLRNQGKARGCTWAAYGLIPGPDFLIRPDGRRVPMFAPSTVLAPVETVVPMGGVL</sequence>
<dbReference type="EMBL" id="BAAAZH010000008">
    <property type="protein sequence ID" value="GAA4112248.1"/>
    <property type="molecule type" value="Genomic_DNA"/>
</dbReference>
<dbReference type="InterPro" id="IPR048166">
    <property type="entry name" value="VVA0879-like"/>
</dbReference>
<protein>
    <submittedName>
        <fullName evidence="1">Uncharacterized protein</fullName>
    </submittedName>
</protein>
<dbReference type="RefSeq" id="WP_344731990.1">
    <property type="nucleotide sequence ID" value="NZ_BAAAZH010000008.1"/>
</dbReference>
<dbReference type="NCBIfam" id="NF041591">
    <property type="entry name" value="CxxC_VVA0879"/>
    <property type="match status" value="1"/>
</dbReference>
<name>A0ABP7XD35_9ACTN</name>
<keyword evidence="2" id="KW-1185">Reference proteome</keyword>
<evidence type="ECO:0000313" key="2">
    <source>
        <dbReference type="Proteomes" id="UP001501495"/>
    </source>
</evidence>
<reference evidence="2" key="1">
    <citation type="journal article" date="2019" name="Int. J. Syst. Evol. Microbiol.">
        <title>The Global Catalogue of Microorganisms (GCM) 10K type strain sequencing project: providing services to taxonomists for standard genome sequencing and annotation.</title>
        <authorList>
            <consortium name="The Broad Institute Genomics Platform"/>
            <consortium name="The Broad Institute Genome Sequencing Center for Infectious Disease"/>
            <person name="Wu L."/>
            <person name="Ma J."/>
        </authorList>
    </citation>
    <scope>NUCLEOTIDE SEQUENCE [LARGE SCALE GENOMIC DNA]</scope>
    <source>
        <strain evidence="2">JCM 16703</strain>
    </source>
</reference>
<organism evidence="1 2">
    <name type="scientific">Nocardioides fonticola</name>
    <dbReference type="NCBI Taxonomy" id="450363"/>
    <lineage>
        <taxon>Bacteria</taxon>
        <taxon>Bacillati</taxon>
        <taxon>Actinomycetota</taxon>
        <taxon>Actinomycetes</taxon>
        <taxon>Propionibacteriales</taxon>
        <taxon>Nocardioidaceae</taxon>
        <taxon>Nocardioides</taxon>
    </lineage>
</organism>
<evidence type="ECO:0000313" key="1">
    <source>
        <dbReference type="EMBL" id="GAA4112248.1"/>
    </source>
</evidence>
<dbReference type="Proteomes" id="UP001501495">
    <property type="component" value="Unassembled WGS sequence"/>
</dbReference>
<accession>A0ABP7XD35</accession>
<comment type="caution">
    <text evidence="1">The sequence shown here is derived from an EMBL/GenBank/DDBJ whole genome shotgun (WGS) entry which is preliminary data.</text>
</comment>